<accession>I8U8S6</accession>
<evidence type="ECO:0000256" key="3">
    <source>
        <dbReference type="SAM" id="Phobius"/>
    </source>
</evidence>
<evidence type="ECO:0000256" key="1">
    <source>
        <dbReference type="ARBA" id="ARBA00009477"/>
    </source>
</evidence>
<evidence type="ECO:0000256" key="2">
    <source>
        <dbReference type="SAM" id="Coils"/>
    </source>
</evidence>
<keyword evidence="8" id="KW-1185">Reference proteome</keyword>
<evidence type="ECO:0000313" key="7">
    <source>
        <dbReference type="EMBL" id="EIW89666.1"/>
    </source>
</evidence>
<evidence type="ECO:0000259" key="6">
    <source>
        <dbReference type="Pfam" id="PF25989"/>
    </source>
</evidence>
<dbReference type="Pfam" id="PF25954">
    <property type="entry name" value="Beta-barrel_RND_2"/>
    <property type="match status" value="1"/>
</dbReference>
<keyword evidence="3" id="KW-0472">Membrane</keyword>
<comment type="similarity">
    <text evidence="1">Belongs to the membrane fusion protein (MFP) (TC 8.A.1) family.</text>
</comment>
<dbReference type="GO" id="GO:0015562">
    <property type="term" value="F:efflux transmembrane transporter activity"/>
    <property type="evidence" value="ECO:0007669"/>
    <property type="project" value="TreeGrafter"/>
</dbReference>
<feature type="transmembrane region" description="Helical" evidence="3">
    <location>
        <begin position="15"/>
        <end position="32"/>
    </location>
</feature>
<dbReference type="GO" id="GO:1990281">
    <property type="term" value="C:efflux pump complex"/>
    <property type="evidence" value="ECO:0007669"/>
    <property type="project" value="TreeGrafter"/>
</dbReference>
<sequence>MVNFGVPLAPLHSRLIWFILLALLCFVGFLYWQSQQSTENGRGPGGAIAVKTAMVQSQAMSREVSAIGTGIANNSIQLIAPSSEFLVELNVNEGKKVAQGEVIARLNDVQQKARVAELEAVLSEQKRQLDRLKNLATTQATAQSLLDEQQTRVNSTLAQLDTARKQLQDMTIRAPFTGHLGLRQVSRGAYINAGTVITTLDDMQQLRVQFSIAERYLAEVAVGMPVTVTNIAYGNIPFKGTVSAIDTRLDPVTRSVTVHGIIENESLKLRPGMLLNVRLQLENREVVQVSEKALVPQQNRQYVFVVDADNRVTQKEVEIGQRIPGWVEVVTGLDVGDEIIVEGVQKVRTGVTISKVGS</sequence>
<dbReference type="InterPro" id="IPR058792">
    <property type="entry name" value="Beta-barrel_RND_2"/>
</dbReference>
<dbReference type="Gene3D" id="2.40.420.20">
    <property type="match status" value="1"/>
</dbReference>
<dbReference type="Proteomes" id="UP000035062">
    <property type="component" value="Unassembled WGS sequence"/>
</dbReference>
<dbReference type="PATRIC" id="fig|1195246.3.peg.1220"/>
<comment type="caution">
    <text evidence="7">The sequence shown here is derived from an EMBL/GenBank/DDBJ whole genome shotgun (WGS) entry which is preliminary data.</text>
</comment>
<feature type="domain" description="CusB-like beta-barrel" evidence="5">
    <location>
        <begin position="208"/>
        <end position="280"/>
    </location>
</feature>
<dbReference type="Gene3D" id="2.40.30.170">
    <property type="match status" value="1"/>
</dbReference>
<dbReference type="PANTHER" id="PTHR30469">
    <property type="entry name" value="MULTIDRUG RESISTANCE PROTEIN MDTA"/>
    <property type="match status" value="1"/>
</dbReference>
<dbReference type="Gene3D" id="1.10.287.470">
    <property type="entry name" value="Helix hairpin bin"/>
    <property type="match status" value="1"/>
</dbReference>
<keyword evidence="2" id="KW-0175">Coiled coil</keyword>
<dbReference type="Pfam" id="PF25989">
    <property type="entry name" value="YknX_C"/>
    <property type="match status" value="1"/>
</dbReference>
<dbReference type="FunFam" id="2.40.30.170:FF:000010">
    <property type="entry name" value="Efflux RND transporter periplasmic adaptor subunit"/>
    <property type="match status" value="1"/>
</dbReference>
<dbReference type="PANTHER" id="PTHR30469:SF16">
    <property type="entry name" value="HAE1 FAMILY EFFLUX PUMP MFP COMPONENT"/>
    <property type="match status" value="1"/>
</dbReference>
<proteinExistence type="inferred from homology"/>
<keyword evidence="3" id="KW-0812">Transmembrane</keyword>
<reference evidence="7 8" key="1">
    <citation type="journal article" date="2012" name="J. Bacteriol.">
        <title>Genome Sequence of Pectin-Degrading Alishewanella agri, Isolated from Landfill Soil.</title>
        <authorList>
            <person name="Kim J."/>
            <person name="Jung J."/>
            <person name="Sung J.S."/>
            <person name="Chun J."/>
            <person name="Park W."/>
        </authorList>
    </citation>
    <scope>NUCLEOTIDE SEQUENCE [LARGE SCALE GENOMIC DNA]</scope>
    <source>
        <strain evidence="7 8">BL06</strain>
    </source>
</reference>
<feature type="domain" description="Multidrug resistance protein MdtA-like barrel-sandwich hybrid" evidence="4">
    <location>
        <begin position="86"/>
        <end position="195"/>
    </location>
</feature>
<evidence type="ECO:0000259" key="5">
    <source>
        <dbReference type="Pfam" id="PF25954"/>
    </source>
</evidence>
<gene>
    <name evidence="7" type="ORF">AGRI_06172</name>
</gene>
<dbReference type="EMBL" id="AKKU01000011">
    <property type="protein sequence ID" value="EIW89666.1"/>
    <property type="molecule type" value="Genomic_DNA"/>
</dbReference>
<dbReference type="Pfam" id="PF25917">
    <property type="entry name" value="BSH_RND"/>
    <property type="match status" value="1"/>
</dbReference>
<evidence type="ECO:0000259" key="4">
    <source>
        <dbReference type="Pfam" id="PF25917"/>
    </source>
</evidence>
<dbReference type="SUPFAM" id="SSF111369">
    <property type="entry name" value="HlyD-like secretion proteins"/>
    <property type="match status" value="1"/>
</dbReference>
<dbReference type="STRING" id="1195246.AGRI_06172"/>
<dbReference type="NCBIfam" id="TIGR01730">
    <property type="entry name" value="RND_mfp"/>
    <property type="match status" value="1"/>
</dbReference>
<dbReference type="Gene3D" id="2.40.50.100">
    <property type="match status" value="1"/>
</dbReference>
<name>I8U8S6_9ALTE</name>
<feature type="domain" description="YknX-like C-terminal permuted SH3-like" evidence="6">
    <location>
        <begin position="287"/>
        <end position="353"/>
    </location>
</feature>
<evidence type="ECO:0000313" key="8">
    <source>
        <dbReference type="Proteomes" id="UP000035062"/>
    </source>
</evidence>
<protein>
    <submittedName>
        <fullName evidence="7">HlyD family secretion protein</fullName>
    </submittedName>
</protein>
<dbReference type="eggNOG" id="COG0845">
    <property type="taxonomic scope" value="Bacteria"/>
</dbReference>
<dbReference type="InterPro" id="IPR058637">
    <property type="entry name" value="YknX-like_C"/>
</dbReference>
<dbReference type="AlphaFoldDB" id="I8U8S6"/>
<keyword evidence="3" id="KW-1133">Transmembrane helix</keyword>
<feature type="coiled-coil region" evidence="2">
    <location>
        <begin position="115"/>
        <end position="166"/>
    </location>
</feature>
<dbReference type="InterPro" id="IPR058625">
    <property type="entry name" value="MdtA-like_BSH"/>
</dbReference>
<dbReference type="InterPro" id="IPR006143">
    <property type="entry name" value="RND_pump_MFP"/>
</dbReference>
<organism evidence="7 8">
    <name type="scientific">Alishewanella agri BL06</name>
    <dbReference type="NCBI Taxonomy" id="1195246"/>
    <lineage>
        <taxon>Bacteria</taxon>
        <taxon>Pseudomonadati</taxon>
        <taxon>Pseudomonadota</taxon>
        <taxon>Gammaproteobacteria</taxon>
        <taxon>Alteromonadales</taxon>
        <taxon>Alteromonadaceae</taxon>
        <taxon>Alishewanella</taxon>
    </lineage>
</organism>